<dbReference type="EMBL" id="MU394322">
    <property type="protein sequence ID" value="KAI6085733.1"/>
    <property type="molecule type" value="Genomic_DNA"/>
</dbReference>
<gene>
    <name evidence="1" type="ORF">F4821DRAFT_279080</name>
</gene>
<reference evidence="1 2" key="1">
    <citation type="journal article" date="2022" name="New Phytol.">
        <title>Ecological generalism drives hyperdiversity of secondary metabolite gene clusters in xylarialean endophytes.</title>
        <authorList>
            <person name="Franco M.E.E."/>
            <person name="Wisecaver J.H."/>
            <person name="Arnold A.E."/>
            <person name="Ju Y.M."/>
            <person name="Slot J.C."/>
            <person name="Ahrendt S."/>
            <person name="Moore L.P."/>
            <person name="Eastman K.E."/>
            <person name="Scott K."/>
            <person name="Konkel Z."/>
            <person name="Mondo S.J."/>
            <person name="Kuo A."/>
            <person name="Hayes R.D."/>
            <person name="Haridas S."/>
            <person name="Andreopoulos B."/>
            <person name="Riley R."/>
            <person name="LaButti K."/>
            <person name="Pangilinan J."/>
            <person name="Lipzen A."/>
            <person name="Amirebrahimi M."/>
            <person name="Yan J."/>
            <person name="Adam C."/>
            <person name="Keymanesh K."/>
            <person name="Ng V."/>
            <person name="Louie K."/>
            <person name="Northen T."/>
            <person name="Drula E."/>
            <person name="Henrissat B."/>
            <person name="Hsieh H.M."/>
            <person name="Youens-Clark K."/>
            <person name="Lutzoni F."/>
            <person name="Miadlikowska J."/>
            <person name="Eastwood D.C."/>
            <person name="Hamelin R.C."/>
            <person name="Grigoriev I.V."/>
            <person name="U'Ren J.M."/>
        </authorList>
    </citation>
    <scope>NUCLEOTIDE SEQUENCE [LARGE SCALE GENOMIC DNA]</scope>
    <source>
        <strain evidence="1 2">ER1909</strain>
    </source>
</reference>
<keyword evidence="2" id="KW-1185">Reference proteome</keyword>
<sequence length="525" mass="59821">MDNVYRDEDGLLRTRVTVKRETVLQGLNDSLDESHDIPDEQAAEIRQQMDLPPGRRGNPSVVAPEGTAGNAGDDESQEREVLARVVDPGLLDPRLIRPDLLNGANQVNSNADQANNDADQANDNADQANDNTDAHPNREDSQENNLNDDRRQARAMPALPPAMPALPPALPAPPRANEDLTKPSDTEELKNIIHSMDKRHCLKYRWYVVRHLRRNYDPALILSRQYYYKRIVKGHEFSKTAGGWALQRLRSIPFNRIDYDATRAHLEVRESAGASVIAPAEKKRVNPERLSMILRQAPNEYGWPEVVTDATVDTVLGDSGVFDLNAFERDQGIITSPSPVADQVRRNPRRQSRVKDSDHEDEQGERDRKGTEEIQAEFQEQVRTRQDALTAPPNPQPQARASGRRDSEHPQLRDVSRVQEPQTPPNRTKRSRSLSSDSDTSSGHESRVKERGEKRKKTKKGNESSEKEKEKERKARKKDNRRRRELEAELEELQLKFQEDLADTATKYHRKRLRVEKKLRTLPSP</sequence>
<dbReference type="Proteomes" id="UP001497680">
    <property type="component" value="Unassembled WGS sequence"/>
</dbReference>
<proteinExistence type="predicted"/>
<name>A0ACC0CZJ3_9PEZI</name>
<organism evidence="1 2">
    <name type="scientific">Hypoxylon rubiginosum</name>
    <dbReference type="NCBI Taxonomy" id="110542"/>
    <lineage>
        <taxon>Eukaryota</taxon>
        <taxon>Fungi</taxon>
        <taxon>Dikarya</taxon>
        <taxon>Ascomycota</taxon>
        <taxon>Pezizomycotina</taxon>
        <taxon>Sordariomycetes</taxon>
        <taxon>Xylariomycetidae</taxon>
        <taxon>Xylariales</taxon>
        <taxon>Hypoxylaceae</taxon>
        <taxon>Hypoxylon</taxon>
    </lineage>
</organism>
<evidence type="ECO:0000313" key="1">
    <source>
        <dbReference type="EMBL" id="KAI6085733.1"/>
    </source>
</evidence>
<comment type="caution">
    <text evidence="1">The sequence shown here is derived from an EMBL/GenBank/DDBJ whole genome shotgun (WGS) entry which is preliminary data.</text>
</comment>
<evidence type="ECO:0000313" key="2">
    <source>
        <dbReference type="Proteomes" id="UP001497680"/>
    </source>
</evidence>
<accession>A0ACC0CZJ3</accession>
<protein>
    <submittedName>
        <fullName evidence="1">Uncharacterized protein</fullName>
    </submittedName>
</protein>